<dbReference type="EMBL" id="NQVE01000195">
    <property type="protein sequence ID" value="RAL40155.1"/>
    <property type="molecule type" value="Genomic_DNA"/>
</dbReference>
<evidence type="ECO:0000256" key="1">
    <source>
        <dbReference type="SAM" id="Coils"/>
    </source>
</evidence>
<keyword evidence="5" id="KW-1185">Reference proteome</keyword>
<evidence type="ECO:0000313" key="4">
    <source>
        <dbReference type="EMBL" id="RAL40155.1"/>
    </source>
</evidence>
<comment type="caution">
    <text evidence="4">The sequence shown here is derived from an EMBL/GenBank/DDBJ whole genome shotgun (WGS) entry which is preliminary data.</text>
</comment>
<sequence length="633" mass="72046">MNVLRLEPSKDMEEVKSSMELLSRVNLDIAYSSEKLANLGQLLTIVLAKQEEVEEAMAVENEDDNDSVDSVEKALTLHHLNVLLKAELRQLDDFVSRVHDLILETRQKICSQEEENEFHSSEESLGQLKEGILKMKMQLDRPLMVGSLFSDQDEWRHGLNLKPQEKRVLRMLEKSLAREVELEKKIKAMKQNEDDLKLKLGLREQVTLHMEEAAEVIWGRFLEAENTVEVLMGISKDMVGRLEMANLNVNSSLQRERDLQSKLETCMENSNSKDLTIHNLDKSIALLKAGNSEARKNIEELDQKLSASESKLTHVNSLVKVGRDQIKEMESEIESLREGAYQLESRAESAEAKALQLEETNLELSEELSFLKDSHEKKASLLEKDVRELEIQLQNSKASSEASQEQQNMLYSAIWDMETLIDELKQKVSVAENKTEVAEEQCIVLSELNSELNAEIVNLRDRVGSLEASLSKANAEKMASAKDINVKTKFIMELVMELAVERERVQKQLCCLTKENKLLTKRLQMNRSSENKEQLPFTENFVVQENPQEVPVESSLRSTQVEDVDDNALHVETGNELLSSSSPVNGEIAVVEHERNRHRKSRRRAFMAILILLLSVSALLLYGRIHTFANYGG</sequence>
<dbReference type="SUPFAM" id="SSF57997">
    <property type="entry name" value="Tropomyosin"/>
    <property type="match status" value="1"/>
</dbReference>
<accession>A0A328D341</accession>
<reference evidence="4 5" key="1">
    <citation type="submission" date="2018-06" db="EMBL/GenBank/DDBJ databases">
        <title>The Genome of Cuscuta australis (Dodder) Provides Insight into the Evolution of Plant Parasitism.</title>
        <authorList>
            <person name="Liu H."/>
        </authorList>
    </citation>
    <scope>NUCLEOTIDE SEQUENCE [LARGE SCALE GENOMIC DNA]</scope>
    <source>
        <strain evidence="5">cv. Yunnan</strain>
        <tissue evidence="4">Vines</tissue>
    </source>
</reference>
<feature type="coiled-coil region" evidence="1">
    <location>
        <begin position="172"/>
        <end position="199"/>
    </location>
</feature>
<dbReference type="Proteomes" id="UP000249390">
    <property type="component" value="Unassembled WGS sequence"/>
</dbReference>
<keyword evidence="2" id="KW-0472">Membrane</keyword>
<keyword evidence="2" id="KW-0812">Transmembrane</keyword>
<keyword evidence="1" id="KW-0175">Coiled coil</keyword>
<feature type="coiled-coil region" evidence="1">
    <location>
        <begin position="284"/>
        <end position="476"/>
    </location>
</feature>
<dbReference type="PANTHER" id="PTHR35705:SF2">
    <property type="entry name" value="WPP DOMAIN-INTERACTING TAIL-ANCHORED PROTEIN 2"/>
    <property type="match status" value="1"/>
</dbReference>
<protein>
    <recommendedName>
        <fullName evidence="3">WIT1/2 N-terminal helical bundle domain-containing protein</fullName>
    </recommendedName>
</protein>
<evidence type="ECO:0000256" key="2">
    <source>
        <dbReference type="SAM" id="Phobius"/>
    </source>
</evidence>
<feature type="domain" description="WIT1/2 N-terminal helical bundle" evidence="3">
    <location>
        <begin position="16"/>
        <end position="141"/>
    </location>
</feature>
<feature type="transmembrane region" description="Helical" evidence="2">
    <location>
        <begin position="605"/>
        <end position="625"/>
    </location>
</feature>
<proteinExistence type="predicted"/>
<keyword evidence="2" id="KW-1133">Transmembrane helix</keyword>
<gene>
    <name evidence="4" type="ORF">DM860_008295</name>
</gene>
<evidence type="ECO:0000313" key="5">
    <source>
        <dbReference type="Proteomes" id="UP000249390"/>
    </source>
</evidence>
<dbReference type="InterPro" id="IPR058610">
    <property type="entry name" value="WIT1_2_N"/>
</dbReference>
<evidence type="ECO:0000259" key="3">
    <source>
        <dbReference type="Pfam" id="PF26581"/>
    </source>
</evidence>
<dbReference type="PANTHER" id="PTHR35705">
    <property type="entry name" value="WPP DOMAIN-INTERACTING TAIL-ANCHORED PROTEIN 1"/>
    <property type="match status" value="1"/>
</dbReference>
<organism evidence="4 5">
    <name type="scientific">Cuscuta australis</name>
    <dbReference type="NCBI Taxonomy" id="267555"/>
    <lineage>
        <taxon>Eukaryota</taxon>
        <taxon>Viridiplantae</taxon>
        <taxon>Streptophyta</taxon>
        <taxon>Embryophyta</taxon>
        <taxon>Tracheophyta</taxon>
        <taxon>Spermatophyta</taxon>
        <taxon>Magnoliopsida</taxon>
        <taxon>eudicotyledons</taxon>
        <taxon>Gunneridae</taxon>
        <taxon>Pentapetalae</taxon>
        <taxon>asterids</taxon>
        <taxon>lamiids</taxon>
        <taxon>Solanales</taxon>
        <taxon>Convolvulaceae</taxon>
        <taxon>Cuscuteae</taxon>
        <taxon>Cuscuta</taxon>
        <taxon>Cuscuta subgen. Grammica</taxon>
        <taxon>Cuscuta sect. Cleistogrammica</taxon>
    </lineage>
</organism>
<dbReference type="Pfam" id="PF26581">
    <property type="entry name" value="WIT1_2_N"/>
    <property type="match status" value="1"/>
</dbReference>
<dbReference type="InterPro" id="IPR039976">
    <property type="entry name" value="WIT1/WIT2"/>
</dbReference>
<name>A0A328D341_9ASTE</name>
<dbReference type="AlphaFoldDB" id="A0A328D341"/>